<dbReference type="PANTHER" id="PTHR35936">
    <property type="entry name" value="MEMBRANE-BOUND LYTIC MUREIN TRANSGLYCOSYLASE F"/>
    <property type="match status" value="1"/>
</dbReference>
<reference evidence="2" key="1">
    <citation type="submission" date="2019-01" db="EMBL/GenBank/DDBJ databases">
        <authorList>
            <consortium name="Genoscope - CEA"/>
            <person name="William W."/>
        </authorList>
    </citation>
    <scope>NUCLEOTIDE SEQUENCE</scope>
    <source>
        <strain evidence="2">CR-1</strain>
    </source>
</reference>
<organism evidence="2">
    <name type="scientific">uncultured Desulfobacteraceae bacterium</name>
    <dbReference type="NCBI Taxonomy" id="218296"/>
    <lineage>
        <taxon>Bacteria</taxon>
        <taxon>Pseudomonadati</taxon>
        <taxon>Thermodesulfobacteriota</taxon>
        <taxon>Desulfobacteria</taxon>
        <taxon>Desulfobacterales</taxon>
        <taxon>Desulfobacteraceae</taxon>
        <taxon>environmental samples</taxon>
    </lineage>
</organism>
<name>A0A484HCK2_9BACT</name>
<keyword evidence="1" id="KW-0732">Signal</keyword>
<proteinExistence type="predicted"/>
<feature type="chain" id="PRO_5019862186" evidence="1">
    <location>
        <begin position="23"/>
        <end position="282"/>
    </location>
</feature>
<dbReference type="AlphaFoldDB" id="A0A484HCK2"/>
<evidence type="ECO:0000256" key="1">
    <source>
        <dbReference type="SAM" id="SignalP"/>
    </source>
</evidence>
<dbReference type="PANTHER" id="PTHR35936:SF6">
    <property type="entry name" value="AMINO ACID ABC TRANSPORTER SUBSTRATE-BINDING PAAT FAMILY PROTEIN"/>
    <property type="match status" value="1"/>
</dbReference>
<accession>A0A484HCK2</accession>
<dbReference type="SUPFAM" id="SSF53850">
    <property type="entry name" value="Periplasmic binding protein-like II"/>
    <property type="match status" value="1"/>
</dbReference>
<sequence>MKRMFFRVAAIMLVSLSSVAFSAPVSIKFFQTDSRYDYHVDLLRLAMEKTSGPYVLEPVKNRMTQKRGLAFLTAGKKVDIAFLAANKEREAAFLPVRVPLLQGLLGHRVFIIRKDKLESFSKIKTLEQLKTGYKAGFGSQWADMEILESNQLPVYGTVNYENLFKMLSAGRFDYFPRGINEAWREVEERKDRYPDLVVEPKTGIYYDYPVYYFVNKKNVSLAKRVEAGLKKALSDGTFKALFMKYHRSLIRRADLKNRRLFELKNRTLSPDVPKMEKGWWFE</sequence>
<dbReference type="EMBL" id="CAACVI010000002">
    <property type="protein sequence ID" value="VEN72966.1"/>
    <property type="molecule type" value="Genomic_DNA"/>
</dbReference>
<dbReference type="Gene3D" id="3.40.190.10">
    <property type="entry name" value="Periplasmic binding protein-like II"/>
    <property type="match status" value="2"/>
</dbReference>
<protein>
    <submittedName>
        <fullName evidence="2">Uncharacterized protein</fullName>
    </submittedName>
</protein>
<gene>
    <name evidence="2" type="ORF">EPICR_100008</name>
</gene>
<evidence type="ECO:0000313" key="2">
    <source>
        <dbReference type="EMBL" id="VEN72966.1"/>
    </source>
</evidence>
<feature type="signal peptide" evidence="1">
    <location>
        <begin position="1"/>
        <end position="22"/>
    </location>
</feature>